<name>A0ACD4RE79_9BACI</name>
<organism evidence="1 2">
    <name type="scientific">Metabacillus hrfriensis</name>
    <dbReference type="NCBI Taxonomy" id="3048891"/>
    <lineage>
        <taxon>Bacteria</taxon>
        <taxon>Bacillati</taxon>
        <taxon>Bacillota</taxon>
        <taxon>Bacilli</taxon>
        <taxon>Bacillales</taxon>
        <taxon>Bacillaceae</taxon>
        <taxon>Metabacillus</taxon>
    </lineage>
</organism>
<dbReference type="Proteomes" id="UP001226091">
    <property type="component" value="Chromosome"/>
</dbReference>
<accession>A0ACD4RE79</accession>
<keyword evidence="2" id="KW-1185">Reference proteome</keyword>
<gene>
    <name evidence="1" type="ORF">QLQ22_05480</name>
</gene>
<evidence type="ECO:0000313" key="1">
    <source>
        <dbReference type="EMBL" id="WHZ58792.1"/>
    </source>
</evidence>
<reference evidence="2" key="1">
    <citation type="journal article" date="2025" name="Aquaculture">
        <title>Assessment of the bioflocculant production and safety properties of Metabacillus hrfriensis sp. nov. based on phenotypic and whole-genome sequencing analysis.</title>
        <authorList>
            <person name="Zhang R."/>
            <person name="Zhao Z."/>
            <person name="Luo L."/>
            <person name="Wang S."/>
            <person name="Guo K."/>
            <person name="Xu W."/>
        </authorList>
    </citation>
    <scope>NUCLEOTIDE SEQUENCE [LARGE SCALE GENOMIC DNA]</scope>
    <source>
        <strain evidence="2">CT-WN-B3</strain>
    </source>
</reference>
<dbReference type="EMBL" id="CP126116">
    <property type="protein sequence ID" value="WHZ58792.1"/>
    <property type="molecule type" value="Genomic_DNA"/>
</dbReference>
<protein>
    <submittedName>
        <fullName evidence="1">Spore germination protein GerPE</fullName>
    </submittedName>
</protein>
<evidence type="ECO:0000313" key="2">
    <source>
        <dbReference type="Proteomes" id="UP001226091"/>
    </source>
</evidence>
<sequence length="128" mass="14217">MINRLSIVNKAYVNSIGISSLFQIGDSVDIVPRTNVYAVQREAEIFLGNEGDLKQYSFYSELLPKPLITEKIQTSFHHENPTIKVGAVKVISISSSAVVQFGSTNTISAETRVKHIRQLLSGNERKQP</sequence>
<proteinExistence type="predicted"/>